<evidence type="ECO:0000256" key="4">
    <source>
        <dbReference type="SAM" id="MobiDB-lite"/>
    </source>
</evidence>
<sequence length="1723" mass="193694">MATAQFTLPSLPVNHRKLPEWILNQSLTPIHDIIRPYNNYDAVVRKLFAQDPSHRLLQDAYLNVIPLYDETGTADVRVRARQVESETPQMKEKYLLPLKDKDRRTTGSPAVVPKFVDFLKNFTIFSEGALSDLDWSNVVVAGSAVVTCLLPVPEKYNDSKRSLRSFYHEKIAPASDVDLFLYGLDEQQALEKIKQIEDRIKNTILYETTTVRTKNTITIVSQHPTRHVQIVLRIYKSVAEILTGFDVDCSCAAFDGKQVYVSPRALASYITQVNTIDLTRRSPSYENRLSKYSHRGFEIFWPELDRSRIDPTIFERSFTRVVGLARLLVLERLPKQSDRDSYIEQRREERGRPAPRSNTNRRGTKRGDLKSDWNDEVAEWEIEEQISSYDTFRIPYGPRYTAKRVERLIYAKDLLLNAEWNKKKERQVNLHRHPAFFGNVEDVIHDCCGSCPKPATAEDSEVAEKESKIYVSGDVSFIKDDPGRQEIGSFNPITETEWTDMAYLGQTEILCQAIIDCDLEKVQECVSADTASVNSRDCTGRTPLHLACISSTPSIVQCLVKHGARLVSRLADGRSALHLAAARGSVEMVRTLLTKSEQNEARTRTREALLNEENDHVPAEEAQSFTTGSFVKVGTNPDTETDDALPVEETEDAPDIYDINAASWDSHTTALHLAILNGHAEVVQELVSSFGADVLLPVKLVNEYDNSPKAAILTLVLALNLLPAESAAMTEVLLKLGATPTQADIDNATPLIYAVASRYNHLLDVFMRYSGPATRKAIDYFSCRGSSWCPSISSPLITSIWARYHGGATKLLQAGANPSIQFDQFVKPGQGIYEQLRDRTSDRLKDIFRHQLTQPIMAATQQEMPVLALELLELGADANTLTAQAYQAQDAGYQLQQNMGGMSLLDCVRDKLKTLRAYLAPDSQQQTSGVYTFKDDYLSDLAEDTYQWWTTRNIVWDARKPSKVQYNWNRRPNHQGLQDKNPAEKESAVQALISDFESLEAALVSRGGKPLREVCPELLDREEQFETESPKPKPFEPEITFPNVRDMTAKKQEAYVELFQAAWTGDLDTVKRLTLTVENTEQDHLPLQIAVRDQHYFSPFSIAALRGHYQLAKIVLKIAQAQFKPQDSEDHEEYELDMESDAGDSNDLGIREKVVTNKFTVEDIGEAAAQVESDVSAYNMFDALTMGHRLSKDTSDCPNGLIEYAIWVNDVALLRFLLKLGQELVEAGISADKGVFKVSSNATRLAIGKGHLDCLEELIRHTGANLPIETMLRSCGISNTEKSKYYQGLSIHGKKRADWAAAGRDMGVRQEKENHPLLLAAVQGSLKSVEWYLSSAPERLYIEFIQEHQHEPKLKLLAQQGEKTTAALRKWLSAKSQFVLHCAVLSKSSEDAARLVKYLTQRAPGCLESRSSDGHTPLALAFSLHRVEFARILIDAGADQSTRDNKGNNLIHLALCGLGNSPQLTQHSLQQLLSMLDPRLVSSLLTERSSDHPGSLTPFARWLHSSGRSWGLWRNNDDKQSDLENTARFILDYASPINQKFLEMLDGTGNTPLHEAVRFGLPDLFKMMVEYRPDLLFRENAVGSTPFELAVDTWVTHVTSQCPPVDQGDMDRAAYKDPEAQRVLDRSPESFIPGHRAPKHPKRSLYEIAQETAASHPSKRRLVSLNEALEVTRRLALRSEMKRAEDVSDNGGDDAVDEVKDWYKRGGPNNCGAFSDDYSETEW</sequence>
<feature type="repeat" description="ANK" evidence="3">
    <location>
        <begin position="1413"/>
        <end position="1445"/>
    </location>
</feature>
<dbReference type="PROSITE" id="PS50297">
    <property type="entry name" value="ANK_REP_REGION"/>
    <property type="match status" value="5"/>
</dbReference>
<dbReference type="Pfam" id="PF12796">
    <property type="entry name" value="Ank_2"/>
    <property type="match status" value="1"/>
</dbReference>
<feature type="region of interest" description="Disordered" evidence="4">
    <location>
        <begin position="618"/>
        <end position="644"/>
    </location>
</feature>
<keyword evidence="6" id="KW-1185">Reference proteome</keyword>
<dbReference type="OrthoDB" id="539213at2759"/>
<dbReference type="PANTHER" id="PTHR24173:SF74">
    <property type="entry name" value="ANKYRIN REPEAT DOMAIN-CONTAINING PROTEIN 16"/>
    <property type="match status" value="1"/>
</dbReference>
<gene>
    <name evidence="5" type="ORF">BP01DRAFT_336665</name>
</gene>
<dbReference type="InterPro" id="IPR002110">
    <property type="entry name" value="Ankyrin_rpt"/>
</dbReference>
<dbReference type="EMBL" id="KZ821225">
    <property type="protein sequence ID" value="PYH47148.1"/>
    <property type="molecule type" value="Genomic_DNA"/>
</dbReference>
<dbReference type="SUPFAM" id="SSF48403">
    <property type="entry name" value="Ankyrin repeat"/>
    <property type="match status" value="3"/>
</dbReference>
<feature type="repeat" description="ANK" evidence="3">
    <location>
        <begin position="572"/>
        <end position="604"/>
    </location>
</feature>
<dbReference type="Pfam" id="PF00023">
    <property type="entry name" value="Ank"/>
    <property type="match status" value="2"/>
</dbReference>
<feature type="repeat" description="ANK" evidence="3">
    <location>
        <begin position="539"/>
        <end position="566"/>
    </location>
</feature>
<dbReference type="PANTHER" id="PTHR24173">
    <property type="entry name" value="ANKYRIN REPEAT CONTAINING"/>
    <property type="match status" value="1"/>
</dbReference>
<dbReference type="Gene3D" id="1.25.40.20">
    <property type="entry name" value="Ankyrin repeat-containing domain"/>
    <property type="match status" value="4"/>
</dbReference>
<protein>
    <submittedName>
        <fullName evidence="5">Ankyrin repeat protein</fullName>
    </submittedName>
</protein>
<feature type="region of interest" description="Disordered" evidence="4">
    <location>
        <begin position="340"/>
        <end position="369"/>
    </location>
</feature>
<accession>A0A319A4T1</accession>
<name>A0A319A4T1_9EURO</name>
<evidence type="ECO:0000313" key="6">
    <source>
        <dbReference type="Proteomes" id="UP000248349"/>
    </source>
</evidence>
<feature type="repeat" description="ANK" evidence="3">
    <location>
        <begin position="1548"/>
        <end position="1580"/>
    </location>
</feature>
<evidence type="ECO:0000256" key="1">
    <source>
        <dbReference type="ARBA" id="ARBA00022737"/>
    </source>
</evidence>
<feature type="repeat" description="ANK" evidence="3">
    <location>
        <begin position="666"/>
        <end position="694"/>
    </location>
</feature>
<dbReference type="InterPro" id="IPR036770">
    <property type="entry name" value="Ankyrin_rpt-contain_sf"/>
</dbReference>
<organism evidence="5 6">
    <name type="scientific">Aspergillus saccharolyticus JOP 1030-1</name>
    <dbReference type="NCBI Taxonomy" id="1450539"/>
    <lineage>
        <taxon>Eukaryota</taxon>
        <taxon>Fungi</taxon>
        <taxon>Dikarya</taxon>
        <taxon>Ascomycota</taxon>
        <taxon>Pezizomycotina</taxon>
        <taxon>Eurotiomycetes</taxon>
        <taxon>Eurotiomycetidae</taxon>
        <taxon>Eurotiales</taxon>
        <taxon>Aspergillaceae</taxon>
        <taxon>Aspergillus</taxon>
        <taxon>Aspergillus subgen. Circumdati</taxon>
    </lineage>
</organism>
<proteinExistence type="predicted"/>
<dbReference type="STRING" id="1450539.A0A319A4T1"/>
<dbReference type="Pfam" id="PF26128">
    <property type="entry name" value="Gad2"/>
    <property type="match status" value="1"/>
</dbReference>
<keyword evidence="2 3" id="KW-0040">ANK repeat</keyword>
<evidence type="ECO:0000256" key="2">
    <source>
        <dbReference type="ARBA" id="ARBA00023043"/>
    </source>
</evidence>
<reference evidence="5 6" key="1">
    <citation type="submission" date="2016-12" db="EMBL/GenBank/DDBJ databases">
        <title>The genomes of Aspergillus section Nigri reveals drivers in fungal speciation.</title>
        <authorList>
            <consortium name="DOE Joint Genome Institute"/>
            <person name="Vesth T.C."/>
            <person name="Nybo J."/>
            <person name="Theobald S."/>
            <person name="Brandl J."/>
            <person name="Frisvad J.C."/>
            <person name="Nielsen K.F."/>
            <person name="Lyhne E.K."/>
            <person name="Kogle M.E."/>
            <person name="Kuo A."/>
            <person name="Riley R."/>
            <person name="Clum A."/>
            <person name="Nolan M."/>
            <person name="Lipzen A."/>
            <person name="Salamov A."/>
            <person name="Henrissat B."/>
            <person name="Wiebenga A."/>
            <person name="De Vries R.P."/>
            <person name="Grigoriev I.V."/>
            <person name="Mortensen U.H."/>
            <person name="Andersen M.R."/>
            <person name="Baker S.E."/>
        </authorList>
    </citation>
    <scope>NUCLEOTIDE SEQUENCE [LARGE SCALE GENOMIC DNA]</scope>
    <source>
        <strain evidence="5 6">JOP 1030-1</strain>
    </source>
</reference>
<dbReference type="PROSITE" id="PS50088">
    <property type="entry name" value="ANK_REPEAT"/>
    <property type="match status" value="5"/>
</dbReference>
<dbReference type="RefSeq" id="XP_025433130.1">
    <property type="nucleotide sequence ID" value="XM_025573255.1"/>
</dbReference>
<dbReference type="Proteomes" id="UP000248349">
    <property type="component" value="Unassembled WGS sequence"/>
</dbReference>
<feature type="compositionally biased region" description="Basic and acidic residues" evidence="4">
    <location>
        <begin position="340"/>
        <end position="352"/>
    </location>
</feature>
<evidence type="ECO:0000256" key="3">
    <source>
        <dbReference type="PROSITE-ProRule" id="PRU00023"/>
    </source>
</evidence>
<evidence type="ECO:0000313" key="5">
    <source>
        <dbReference type="EMBL" id="PYH47148.1"/>
    </source>
</evidence>
<keyword evidence="1" id="KW-0677">Repeat</keyword>
<dbReference type="SMART" id="SM00248">
    <property type="entry name" value="ANK"/>
    <property type="match status" value="10"/>
</dbReference>
<dbReference type="GeneID" id="37074483"/>